<reference evidence="1 2" key="1">
    <citation type="journal article" date="2014" name="PLoS ONE">
        <title>Genome Sequence of Candidatus Nitrososphaera evergladensis from Group I.1b Enriched from Everglades Soil Reveals Novel Genomic Features of the Ammonia-Oxidizing Archaea.</title>
        <authorList>
            <person name="Zhalnina K.V."/>
            <person name="Dias R."/>
            <person name="Leonard M.T."/>
            <person name="Dorr de Quadros P."/>
            <person name="Camargo F.A."/>
            <person name="Drew J.C."/>
            <person name="Farmerie W.G."/>
            <person name="Daroub S.H."/>
            <person name="Triplett E.W."/>
        </authorList>
    </citation>
    <scope>NUCLEOTIDE SEQUENCE [LARGE SCALE GENOMIC DNA]</scope>
    <source>
        <strain evidence="1 2">SR1</strain>
    </source>
</reference>
<dbReference type="EMBL" id="CP007174">
    <property type="protein sequence ID" value="AIF82268.1"/>
    <property type="molecule type" value="Genomic_DNA"/>
</dbReference>
<protein>
    <submittedName>
        <fullName evidence="1">Uncharacterized protein</fullName>
    </submittedName>
</protein>
<name>A0A075MLZ9_9ARCH</name>
<proteinExistence type="predicted"/>
<organism evidence="1 2">
    <name type="scientific">Candidatus Nitrososphaera evergladensis SR1</name>
    <dbReference type="NCBI Taxonomy" id="1459636"/>
    <lineage>
        <taxon>Archaea</taxon>
        <taxon>Nitrososphaerota</taxon>
        <taxon>Nitrososphaeria</taxon>
        <taxon>Nitrososphaerales</taxon>
        <taxon>Nitrososphaeraceae</taxon>
        <taxon>Nitrososphaera</taxon>
    </lineage>
</organism>
<dbReference type="AlphaFoldDB" id="A0A075MLZ9"/>
<evidence type="ECO:0000313" key="1">
    <source>
        <dbReference type="EMBL" id="AIF82268.1"/>
    </source>
</evidence>
<evidence type="ECO:0000313" key="2">
    <source>
        <dbReference type="Proteomes" id="UP000028194"/>
    </source>
</evidence>
<accession>A0A075MLZ9</accession>
<gene>
    <name evidence="1" type="ORF">NTE_00186</name>
</gene>
<dbReference type="HOGENOM" id="CLU_2550394_0_0_2"/>
<dbReference type="Proteomes" id="UP000028194">
    <property type="component" value="Chromosome"/>
</dbReference>
<dbReference type="KEGG" id="nev:NTE_00186"/>
<sequence length="92" mass="10346">MMKGRCNEMVAAVRNMPLKEFQRRLTKLLGTTTTESIVRVLESNGVVKDNEVDISRLQGSFESLFQDAGVLLINEIVKEPNAVQDNVHKTQD</sequence>
<dbReference type="GeneID" id="41596115"/>
<keyword evidence="2" id="KW-1185">Reference proteome</keyword>
<dbReference type="RefSeq" id="WP_148699293.1">
    <property type="nucleotide sequence ID" value="NZ_CP007174.1"/>
</dbReference>
<dbReference type="OrthoDB" id="378476at2157"/>